<comment type="function">
    <text evidence="9">Functions as a component of the nuclear pore complex (NPC).</text>
</comment>
<evidence type="ECO:0000256" key="3">
    <source>
        <dbReference type="ARBA" id="ARBA00022448"/>
    </source>
</evidence>
<evidence type="ECO:0000256" key="8">
    <source>
        <dbReference type="ARBA" id="ARBA00023242"/>
    </source>
</evidence>
<evidence type="ECO:0000256" key="4">
    <source>
        <dbReference type="ARBA" id="ARBA00022816"/>
    </source>
</evidence>
<evidence type="ECO:0000313" key="10">
    <source>
        <dbReference type="EMBL" id="KIJ65170.1"/>
    </source>
</evidence>
<keyword evidence="3 9" id="KW-0813">Transport</keyword>
<evidence type="ECO:0000256" key="6">
    <source>
        <dbReference type="ARBA" id="ARBA00023010"/>
    </source>
</evidence>
<dbReference type="PANTHER" id="PTHR13373">
    <property type="entry name" value="FROUNT PROTEIN-RELATED"/>
    <property type="match status" value="1"/>
</dbReference>
<comment type="subunit">
    <text evidence="9">Component of the nuclear pore complex (NPC).</text>
</comment>
<dbReference type="GO" id="GO:0031080">
    <property type="term" value="C:nuclear pore outer ring"/>
    <property type="evidence" value="ECO:0007669"/>
    <property type="project" value="TreeGrafter"/>
</dbReference>
<dbReference type="AlphaFoldDB" id="A0A0C9W2G7"/>
<keyword evidence="7 9" id="KW-0906">Nuclear pore complex</keyword>
<organism evidence="10 11">
    <name type="scientific">Hydnomerulius pinastri MD-312</name>
    <dbReference type="NCBI Taxonomy" id="994086"/>
    <lineage>
        <taxon>Eukaryota</taxon>
        <taxon>Fungi</taxon>
        <taxon>Dikarya</taxon>
        <taxon>Basidiomycota</taxon>
        <taxon>Agaricomycotina</taxon>
        <taxon>Agaricomycetes</taxon>
        <taxon>Agaricomycetidae</taxon>
        <taxon>Boletales</taxon>
        <taxon>Boletales incertae sedis</taxon>
        <taxon>Leucogyrophana</taxon>
    </lineage>
</organism>
<dbReference type="GO" id="GO:0031965">
    <property type="term" value="C:nuclear membrane"/>
    <property type="evidence" value="ECO:0007669"/>
    <property type="project" value="UniProtKB-UniRule"/>
</dbReference>
<evidence type="ECO:0000256" key="5">
    <source>
        <dbReference type="ARBA" id="ARBA00022927"/>
    </source>
</evidence>
<dbReference type="Proteomes" id="UP000053820">
    <property type="component" value="Unassembled WGS sequence"/>
</dbReference>
<dbReference type="InterPro" id="IPR011502">
    <property type="entry name" value="Nucleoporin_Nup85"/>
</dbReference>
<keyword evidence="8 9" id="KW-0539">Nucleus</keyword>
<comment type="similarity">
    <text evidence="2 9">Belongs to the nucleoporin Nup85 family.</text>
</comment>
<evidence type="ECO:0000313" key="11">
    <source>
        <dbReference type="Proteomes" id="UP000053820"/>
    </source>
</evidence>
<dbReference type="GO" id="GO:0017056">
    <property type="term" value="F:structural constituent of nuclear pore"/>
    <property type="evidence" value="ECO:0007669"/>
    <property type="project" value="TreeGrafter"/>
</dbReference>
<keyword evidence="4 9" id="KW-0509">mRNA transport</keyword>
<proteinExistence type="inferred from homology"/>
<name>A0A0C9W2G7_9AGAM</name>
<reference evidence="10 11" key="1">
    <citation type="submission" date="2014-04" db="EMBL/GenBank/DDBJ databases">
        <title>Evolutionary Origins and Diversification of the Mycorrhizal Mutualists.</title>
        <authorList>
            <consortium name="DOE Joint Genome Institute"/>
            <consortium name="Mycorrhizal Genomics Consortium"/>
            <person name="Kohler A."/>
            <person name="Kuo A."/>
            <person name="Nagy L.G."/>
            <person name="Floudas D."/>
            <person name="Copeland A."/>
            <person name="Barry K.W."/>
            <person name="Cichocki N."/>
            <person name="Veneault-Fourrey C."/>
            <person name="LaButti K."/>
            <person name="Lindquist E.A."/>
            <person name="Lipzen A."/>
            <person name="Lundell T."/>
            <person name="Morin E."/>
            <person name="Murat C."/>
            <person name="Riley R."/>
            <person name="Ohm R."/>
            <person name="Sun H."/>
            <person name="Tunlid A."/>
            <person name="Henrissat B."/>
            <person name="Grigoriev I.V."/>
            <person name="Hibbett D.S."/>
            <person name="Martin F."/>
        </authorList>
    </citation>
    <scope>NUCLEOTIDE SEQUENCE [LARGE SCALE GENOMIC DNA]</scope>
    <source>
        <strain evidence="10 11">MD-312</strain>
    </source>
</reference>
<dbReference type="Pfam" id="PF07575">
    <property type="entry name" value="Nucleopor_Nup85"/>
    <property type="match status" value="2"/>
</dbReference>
<gene>
    <name evidence="10" type="ORF">HYDPIDRAFT_88798</name>
</gene>
<dbReference type="GO" id="GO:0006406">
    <property type="term" value="P:mRNA export from nucleus"/>
    <property type="evidence" value="ECO:0007669"/>
    <property type="project" value="TreeGrafter"/>
</dbReference>
<dbReference type="HOGENOM" id="CLU_023369_0_0_1"/>
<comment type="subcellular location">
    <subcellularLocation>
        <location evidence="1 9">Nucleus</location>
        <location evidence="1 9">Nuclear pore complex</location>
    </subcellularLocation>
</comment>
<dbReference type="GO" id="GO:0006606">
    <property type="term" value="P:protein import into nucleus"/>
    <property type="evidence" value="ECO:0007669"/>
    <property type="project" value="TreeGrafter"/>
</dbReference>
<dbReference type="PANTHER" id="PTHR13373:SF21">
    <property type="entry name" value="NUCLEAR PORE COMPLEX PROTEIN NUP85"/>
    <property type="match status" value="1"/>
</dbReference>
<protein>
    <recommendedName>
        <fullName evidence="9">Nuclear pore complex protein Nup85</fullName>
    </recommendedName>
</protein>
<evidence type="ECO:0000256" key="1">
    <source>
        <dbReference type="ARBA" id="ARBA00004567"/>
    </source>
</evidence>
<keyword evidence="5 9" id="KW-0653">Protein transport</keyword>
<keyword evidence="9" id="KW-0472">Membrane</keyword>
<dbReference type="GO" id="GO:0045893">
    <property type="term" value="P:positive regulation of DNA-templated transcription"/>
    <property type="evidence" value="ECO:0007669"/>
    <property type="project" value="TreeGrafter"/>
</dbReference>
<evidence type="ECO:0000256" key="2">
    <source>
        <dbReference type="ARBA" id="ARBA00005573"/>
    </source>
</evidence>
<accession>A0A0C9W2G7</accession>
<sequence length="727" mass="81642">MHASDHLSVAPPLVELGGLSDLSKSGRTIHATASPLNETYAVFAASLLDNLPGKQRHASPDDQPIYFVSSEALPLSERRLFIGDTSIIFAALQNLVKTAKDNGLDLLQDEGSQRVIRKLALDYVNFSKECWIHITQTDLKPRQVPGDHYRILYTCLSLFAILYVPEYGLENAPVGDDLVEWLNVHFIEPSTEEGDHLSSLERPWEDETFWPYLTRATLRGLSKAVTFFLGTLSVHPSENLPRLSQSIIPLLNSQPKLQAYETEREFAYASHRWKEKVKALRIELDDVPVSDRHDDFEDWWDRFSDIVGILEGRGEVVQKACEELGADWKEVCVAWAVFVDTRLRRQDLPDIVAQVLEDMPPDPTNLEDMVHAALFTGDPLKALDHAAKLDPWLGAHLADIMEPLALVERDANEESGLTIRDFYVLSYAQYLHADPALWRITVAYMFSCGKIGARTADEVLLHVPLRLYSSGSSITSESNTDGVPEKGDLAGIVKDVNATCHEYQREGIRRTVCRIAAQTFVQKKEFGLALSYCSSAEDWAGLGRVVDRILQEYIHAAGPEQYTRYVFGIAPSLQAFRTNPGAQGVFIHRLMFAVRYAEFHQRLANGDFQDAAWDLVTMFQDDIAPKSWWGVLLCDAVQLLQYEPTPLFSYVSACVLLHRLDEVCTRTMQGSGEDYLRILEMKLQAGGRHDTQQQLQLARLALAKYFARCTMVGTGGTLINRRVGSAV</sequence>
<dbReference type="OrthoDB" id="17644at2759"/>
<keyword evidence="6 9" id="KW-0811">Translocation</keyword>
<keyword evidence="11" id="KW-1185">Reference proteome</keyword>
<dbReference type="EMBL" id="KN839844">
    <property type="protein sequence ID" value="KIJ65170.1"/>
    <property type="molecule type" value="Genomic_DNA"/>
</dbReference>
<evidence type="ECO:0000256" key="9">
    <source>
        <dbReference type="RuleBase" id="RU365073"/>
    </source>
</evidence>
<evidence type="ECO:0000256" key="7">
    <source>
        <dbReference type="ARBA" id="ARBA00023132"/>
    </source>
</evidence>